<proteinExistence type="predicted"/>
<evidence type="ECO:0000313" key="2">
    <source>
        <dbReference type="EMBL" id="NVM93746.1"/>
    </source>
</evidence>
<dbReference type="EMBL" id="JAAMFM010000002">
    <property type="protein sequence ID" value="NVM93746.1"/>
    <property type="molecule type" value="Genomic_DNA"/>
</dbReference>
<dbReference type="RefSeq" id="WP_176633473.1">
    <property type="nucleotide sequence ID" value="NZ_JAAMFM010000002.1"/>
</dbReference>
<accession>A0A7Y7LYN1</accession>
<keyword evidence="1" id="KW-1133">Transmembrane helix</keyword>
<reference evidence="2 3" key="1">
    <citation type="submission" date="2020-02" db="EMBL/GenBank/DDBJ databases">
        <title>Genome sequence of strain AETb3-4.</title>
        <authorList>
            <person name="Gao J."/>
            <person name="Zhang X."/>
        </authorList>
    </citation>
    <scope>NUCLEOTIDE SEQUENCE [LARGE SCALE GENOMIC DNA]</scope>
    <source>
        <strain evidence="2 3">AETb3-4</strain>
    </source>
</reference>
<keyword evidence="1" id="KW-0472">Membrane</keyword>
<keyword evidence="3" id="KW-1185">Reference proteome</keyword>
<keyword evidence="1" id="KW-0812">Transmembrane</keyword>
<gene>
    <name evidence="2" type="ORF">G6034_02250</name>
</gene>
<organism evidence="2 3">
    <name type="scientific">Arthrobacter wenxiniae</name>
    <dbReference type="NCBI Taxonomy" id="2713570"/>
    <lineage>
        <taxon>Bacteria</taxon>
        <taxon>Bacillati</taxon>
        <taxon>Actinomycetota</taxon>
        <taxon>Actinomycetes</taxon>
        <taxon>Micrococcales</taxon>
        <taxon>Micrococcaceae</taxon>
        <taxon>Arthrobacter</taxon>
    </lineage>
</organism>
<evidence type="ECO:0000256" key="1">
    <source>
        <dbReference type="SAM" id="Phobius"/>
    </source>
</evidence>
<comment type="caution">
    <text evidence="2">The sequence shown here is derived from an EMBL/GenBank/DDBJ whole genome shotgun (WGS) entry which is preliminary data.</text>
</comment>
<feature type="transmembrane region" description="Helical" evidence="1">
    <location>
        <begin position="12"/>
        <end position="30"/>
    </location>
</feature>
<evidence type="ECO:0000313" key="3">
    <source>
        <dbReference type="Proteomes" id="UP000543556"/>
    </source>
</evidence>
<dbReference type="AlphaFoldDB" id="A0A7Y7LYN1"/>
<name>A0A7Y7LYN1_9MICC</name>
<dbReference type="Proteomes" id="UP000543556">
    <property type="component" value="Unassembled WGS sequence"/>
</dbReference>
<protein>
    <submittedName>
        <fullName evidence="2">Uncharacterized protein</fullName>
    </submittedName>
</protein>
<sequence>MHDFWQFAGSYWWLAFPLAGIIGGWGRGLSTASERRHRRRVELYKLRHPEAAGLPPVPQASLAMDPDAFTEGDVAKVMDAHDAVNRRWLDYELDVGKLIDFPMMTDVREPLTVAFLRAKRDADALRPVAAAEVTSKSRWDDYRNAVNAYDVAFDVAEKEARRVKDTAFSEPERQRLGTARKLVNIAENEAASPAERQSAFRRARKELDGIIVLPDVTLAALEQKVARMINRSS</sequence>